<dbReference type="GO" id="GO:0005739">
    <property type="term" value="C:mitochondrion"/>
    <property type="evidence" value="ECO:0007669"/>
    <property type="project" value="TreeGrafter"/>
</dbReference>
<accession>A0A7J0HAH4</accession>
<evidence type="ECO:0000313" key="4">
    <source>
        <dbReference type="Proteomes" id="UP000585474"/>
    </source>
</evidence>
<proteinExistence type="predicted"/>
<keyword evidence="4" id="KW-1185">Reference proteome</keyword>
<dbReference type="Proteomes" id="UP000585474">
    <property type="component" value="Unassembled WGS sequence"/>
</dbReference>
<evidence type="ECO:0000256" key="1">
    <source>
        <dbReference type="ARBA" id="ARBA00022917"/>
    </source>
</evidence>
<evidence type="ECO:0000313" key="3">
    <source>
        <dbReference type="EMBL" id="GFZ20076.1"/>
    </source>
</evidence>
<sequence length="132" mass="15345">MNCADDFLKFVSKWALENCLEDLKFLPKQVDRLQLMTSMSFLRISNAEAMEVSKQEREKAKLYPFMDCSYPVDEIYKMPVIIHNYPKELKPFYFLLNDDGKTVAALDIIVPKAGKLIRASENEECLRVLSTR</sequence>
<organism evidence="3 4">
    <name type="scientific">Actinidia rufa</name>
    <dbReference type="NCBI Taxonomy" id="165716"/>
    <lineage>
        <taxon>Eukaryota</taxon>
        <taxon>Viridiplantae</taxon>
        <taxon>Streptophyta</taxon>
        <taxon>Embryophyta</taxon>
        <taxon>Tracheophyta</taxon>
        <taxon>Spermatophyta</taxon>
        <taxon>Magnoliopsida</taxon>
        <taxon>eudicotyledons</taxon>
        <taxon>Gunneridae</taxon>
        <taxon>Pentapetalae</taxon>
        <taxon>asterids</taxon>
        <taxon>Ericales</taxon>
        <taxon>Actinidiaceae</taxon>
        <taxon>Actinidia</taxon>
    </lineage>
</organism>
<dbReference type="EMBL" id="BJWL01000028">
    <property type="protein sequence ID" value="GFZ20076.1"/>
    <property type="molecule type" value="Genomic_DNA"/>
</dbReference>
<dbReference type="PANTHER" id="PTHR22594:SF36">
    <property type="entry name" value="ASPARAGINE--TRNA LIGASE, CYTOPLASMIC 2"/>
    <property type="match status" value="1"/>
</dbReference>
<keyword evidence="2" id="KW-0030">Aminoacyl-tRNA synthetase</keyword>
<dbReference type="InterPro" id="IPR045864">
    <property type="entry name" value="aa-tRNA-synth_II/BPL/LPL"/>
</dbReference>
<dbReference type="GO" id="GO:0004816">
    <property type="term" value="F:asparagine-tRNA ligase activity"/>
    <property type="evidence" value="ECO:0007669"/>
    <property type="project" value="TreeGrafter"/>
</dbReference>
<comment type="caution">
    <text evidence="3">The sequence shown here is derived from an EMBL/GenBank/DDBJ whole genome shotgun (WGS) entry which is preliminary data.</text>
</comment>
<dbReference type="GO" id="GO:0006421">
    <property type="term" value="P:asparaginyl-tRNA aminoacylation"/>
    <property type="evidence" value="ECO:0007669"/>
    <property type="project" value="TreeGrafter"/>
</dbReference>
<dbReference type="SUPFAM" id="SSF55681">
    <property type="entry name" value="Class II aaRS and biotin synthetases"/>
    <property type="match status" value="1"/>
</dbReference>
<evidence type="ECO:0000256" key="2">
    <source>
        <dbReference type="ARBA" id="ARBA00023146"/>
    </source>
</evidence>
<name>A0A7J0HAH4_9ERIC</name>
<dbReference type="OrthoDB" id="1930210at2759"/>
<dbReference type="PANTHER" id="PTHR22594">
    <property type="entry name" value="ASPARTYL/LYSYL-TRNA SYNTHETASE"/>
    <property type="match status" value="1"/>
</dbReference>
<gene>
    <name evidence="3" type="ORF">Acr_28g0007810</name>
</gene>
<dbReference type="Gene3D" id="3.30.930.10">
    <property type="entry name" value="Bira Bifunctional Protein, Domain 2"/>
    <property type="match status" value="1"/>
</dbReference>
<dbReference type="AlphaFoldDB" id="A0A7J0HAH4"/>
<reference evidence="3 4" key="1">
    <citation type="submission" date="2019-07" db="EMBL/GenBank/DDBJ databases">
        <title>De Novo Assembly of kiwifruit Actinidia rufa.</title>
        <authorList>
            <person name="Sugita-Konishi S."/>
            <person name="Sato K."/>
            <person name="Mori E."/>
            <person name="Abe Y."/>
            <person name="Kisaki G."/>
            <person name="Hamano K."/>
            <person name="Suezawa K."/>
            <person name="Otani M."/>
            <person name="Fukuda T."/>
            <person name="Manabe T."/>
            <person name="Gomi K."/>
            <person name="Tabuchi M."/>
            <person name="Akimitsu K."/>
            <person name="Kataoka I."/>
        </authorList>
    </citation>
    <scope>NUCLEOTIDE SEQUENCE [LARGE SCALE GENOMIC DNA]</scope>
    <source>
        <strain evidence="4">cv. Fuchu</strain>
    </source>
</reference>
<keyword evidence="2" id="KW-0436">Ligase</keyword>
<protein>
    <submittedName>
        <fullName evidence="3">Uncharacterized protein</fullName>
    </submittedName>
</protein>
<keyword evidence="1" id="KW-0648">Protein biosynthesis</keyword>
<dbReference type="GO" id="GO:0005524">
    <property type="term" value="F:ATP binding"/>
    <property type="evidence" value="ECO:0007669"/>
    <property type="project" value="UniProtKB-KW"/>
</dbReference>